<dbReference type="Gene3D" id="3.40.50.1820">
    <property type="entry name" value="alpha/beta hydrolase"/>
    <property type="match status" value="1"/>
</dbReference>
<proteinExistence type="predicted"/>
<dbReference type="SUPFAM" id="SSF53474">
    <property type="entry name" value="alpha/beta-Hydrolases"/>
    <property type="match status" value="1"/>
</dbReference>
<organism evidence="2 3">
    <name type="scientific">Cymbomonas tetramitiformis</name>
    <dbReference type="NCBI Taxonomy" id="36881"/>
    <lineage>
        <taxon>Eukaryota</taxon>
        <taxon>Viridiplantae</taxon>
        <taxon>Chlorophyta</taxon>
        <taxon>Pyramimonadophyceae</taxon>
        <taxon>Pyramimonadales</taxon>
        <taxon>Pyramimonadaceae</taxon>
        <taxon>Cymbomonas</taxon>
    </lineage>
</organism>
<protein>
    <submittedName>
        <fullName evidence="2">Uncharacterized protein</fullName>
    </submittedName>
</protein>
<dbReference type="InterPro" id="IPR050583">
    <property type="entry name" value="Mycobacterial_A85_antigen"/>
</dbReference>
<feature type="signal peptide" evidence="1">
    <location>
        <begin position="1"/>
        <end position="28"/>
    </location>
</feature>
<accession>A0AAE0BQT1</accession>
<evidence type="ECO:0000313" key="3">
    <source>
        <dbReference type="Proteomes" id="UP001190700"/>
    </source>
</evidence>
<dbReference type="InterPro" id="IPR029058">
    <property type="entry name" value="AB_hydrolase_fold"/>
</dbReference>
<evidence type="ECO:0000313" key="2">
    <source>
        <dbReference type="EMBL" id="KAK3240027.1"/>
    </source>
</evidence>
<dbReference type="EMBL" id="LGRX02033758">
    <property type="protein sequence ID" value="KAK3240027.1"/>
    <property type="molecule type" value="Genomic_DNA"/>
</dbReference>
<keyword evidence="1" id="KW-0732">Signal</keyword>
<keyword evidence="3" id="KW-1185">Reference proteome</keyword>
<evidence type="ECO:0000256" key="1">
    <source>
        <dbReference type="SAM" id="SignalP"/>
    </source>
</evidence>
<dbReference type="PANTHER" id="PTHR48098:SF6">
    <property type="entry name" value="FERRI-BACILLIBACTIN ESTERASE BESA"/>
    <property type="match status" value="1"/>
</dbReference>
<comment type="caution">
    <text evidence="2">The sequence shown here is derived from an EMBL/GenBank/DDBJ whole genome shotgun (WGS) entry which is preliminary data.</text>
</comment>
<dbReference type="Proteomes" id="UP001190700">
    <property type="component" value="Unassembled WGS sequence"/>
</dbReference>
<reference evidence="2 3" key="1">
    <citation type="journal article" date="2015" name="Genome Biol. Evol.">
        <title>Comparative Genomics of a Bacterivorous Green Alga Reveals Evolutionary Causalities and Consequences of Phago-Mixotrophic Mode of Nutrition.</title>
        <authorList>
            <person name="Burns J.A."/>
            <person name="Paasch A."/>
            <person name="Narechania A."/>
            <person name="Kim E."/>
        </authorList>
    </citation>
    <scope>NUCLEOTIDE SEQUENCE [LARGE SCALE GENOMIC DNA]</scope>
    <source>
        <strain evidence="2 3">PLY_AMNH</strain>
    </source>
</reference>
<dbReference type="InterPro" id="IPR000801">
    <property type="entry name" value="Esterase-like"/>
</dbReference>
<dbReference type="PANTHER" id="PTHR48098">
    <property type="entry name" value="ENTEROCHELIN ESTERASE-RELATED"/>
    <property type="match status" value="1"/>
</dbReference>
<dbReference type="Pfam" id="PF00756">
    <property type="entry name" value="Esterase"/>
    <property type="match status" value="1"/>
</dbReference>
<gene>
    <name evidence="2" type="ORF">CYMTET_50090</name>
</gene>
<dbReference type="AlphaFoldDB" id="A0AAE0BQT1"/>
<name>A0AAE0BQT1_9CHLO</name>
<feature type="chain" id="PRO_5042262383" evidence="1">
    <location>
        <begin position="29"/>
        <end position="472"/>
    </location>
</feature>
<sequence>MSMPSITITAMHASLLINFWAPQLLVHGATIELEIRFSESSLEDSFFTSEEDRVFGVNWYTCQSEIRSAACPGGQATWRPEYWVTSKDRIVNDTWKKVIQTGPEYTGPVSLDLFAPMPLVFSPEGVPSFTSSVTWCYNKPEDQEMAGEICPQNGVPWTVQITSVKETVTLTAYPGFGLAHGKTSNLLPALYSPQLNNTRDVAVYVPPTLLQNKVRRPVNVMVLLDASLSVVESFASRAGFESAQLTGVAPESIMIGITAIEFARAGDFDQRTFELTYAPIKQGGSCIIGARSGGCDFLLDWIDHTVIPAALMKIGDTGMTRGEVSMAGGSLGGLTSCYAASKRPEVFSRAVCISLSNCFNWVDGGLATQIAKNYQETGRRPKTVIQYLGAEVYNQSQLEYLMRDETAWKQIGMQQMEFGMVYTPASPTQHQPYAFSTQTVRAENGKSTMGTLENFRRVKAQGSKKNDECRFP</sequence>